<dbReference type="InterPro" id="IPR002398">
    <property type="entry name" value="Pept_C14"/>
</dbReference>
<evidence type="ECO:0000313" key="6">
    <source>
        <dbReference type="Proteomes" id="UP001164746"/>
    </source>
</evidence>
<dbReference type="InterPro" id="IPR029030">
    <property type="entry name" value="Caspase-like_dom_sf"/>
</dbReference>
<feature type="domain" description="Caspase family p10" evidence="3">
    <location>
        <begin position="247"/>
        <end position="277"/>
    </location>
</feature>
<dbReference type="InterPro" id="IPR001309">
    <property type="entry name" value="Pept_C14_p20"/>
</dbReference>
<dbReference type="PROSITE" id="PS50208">
    <property type="entry name" value="CASPASE_P20"/>
    <property type="match status" value="1"/>
</dbReference>
<dbReference type="SMART" id="SM00115">
    <property type="entry name" value="CASc"/>
    <property type="match status" value="1"/>
</dbReference>
<dbReference type="PROSITE" id="PS50207">
    <property type="entry name" value="CASPASE_P10"/>
    <property type="match status" value="1"/>
</dbReference>
<dbReference type="Pfam" id="PF00656">
    <property type="entry name" value="Peptidase_C14"/>
    <property type="match status" value="1"/>
</dbReference>
<dbReference type="PANTHER" id="PTHR10454">
    <property type="entry name" value="CASPASE"/>
    <property type="match status" value="1"/>
</dbReference>
<name>A0ABY7G8B0_MYAAR</name>
<dbReference type="Proteomes" id="UP001164746">
    <property type="component" value="Chromosome 17"/>
</dbReference>
<dbReference type="EMBL" id="CP111028">
    <property type="protein sequence ID" value="WAR30652.1"/>
    <property type="molecule type" value="Genomic_DNA"/>
</dbReference>
<protein>
    <submittedName>
        <fullName evidence="5">CASP2-like protein</fullName>
    </submittedName>
</protein>
<evidence type="ECO:0000313" key="5">
    <source>
        <dbReference type="EMBL" id="WAR30652.1"/>
    </source>
</evidence>
<evidence type="ECO:0000256" key="2">
    <source>
        <dbReference type="RuleBase" id="RU003971"/>
    </source>
</evidence>
<dbReference type="InterPro" id="IPR002138">
    <property type="entry name" value="Pept_C14_p10"/>
</dbReference>
<comment type="similarity">
    <text evidence="1 2">Belongs to the peptidase C14A family.</text>
</comment>
<sequence>MACGDVRDETQMDVDDEDIAPSWRPRGYACILVNIEGVGTSGECVFKKREGALEDYMYLRRTFCDRGGIELKQLNTRSHWYKNITLEKWDRRKTSDSTNKSLHKSDPAECCLQCLIKSTDFTGSEAFVFAISSHGEEVGNQPSIILSDGNKIYLSEIIDTLSDKNCPTLRNIPRILILQACRTNSKAEEHTRDDRGVTTFVAVPHHGEEHAGMLREEISDGHNQRQAERDFVREVEEFGFQCIYDFVPRDFLVLFPAVAGKRSKRNTEEGSWMLADLSTTVTDMISKGIEMDFLDAATRVAQLVGDRATVAYMKNETGEYLLDALGNKIVNEEESGLKTAVCLVHRLRKPLVFRQVVTPEVIETDTNDVDFKPGKKKQKKKR</sequence>
<reference evidence="5" key="1">
    <citation type="submission" date="2022-11" db="EMBL/GenBank/DDBJ databases">
        <title>Centuries of genome instability and evolution in soft-shell clam transmissible cancer (bioRxiv).</title>
        <authorList>
            <person name="Hart S.F.M."/>
            <person name="Yonemitsu M.A."/>
            <person name="Giersch R.M."/>
            <person name="Beal B.F."/>
            <person name="Arriagada G."/>
            <person name="Davis B.W."/>
            <person name="Ostrander E.A."/>
            <person name="Goff S.P."/>
            <person name="Metzger M.J."/>
        </authorList>
    </citation>
    <scope>NUCLEOTIDE SEQUENCE</scope>
    <source>
        <strain evidence="5">MELC-2E11</strain>
        <tissue evidence="5">Siphon/mantle</tissue>
    </source>
</reference>
<dbReference type="PANTHER" id="PTHR10454:SF210">
    <property type="entry name" value="CASPASE-2"/>
    <property type="match status" value="1"/>
</dbReference>
<dbReference type="InterPro" id="IPR015917">
    <property type="entry name" value="Pept_C14A"/>
</dbReference>
<gene>
    <name evidence="5" type="ORF">MAR_033194</name>
</gene>
<organism evidence="5 6">
    <name type="scientific">Mya arenaria</name>
    <name type="common">Soft-shell clam</name>
    <dbReference type="NCBI Taxonomy" id="6604"/>
    <lineage>
        <taxon>Eukaryota</taxon>
        <taxon>Metazoa</taxon>
        <taxon>Spiralia</taxon>
        <taxon>Lophotrochozoa</taxon>
        <taxon>Mollusca</taxon>
        <taxon>Bivalvia</taxon>
        <taxon>Autobranchia</taxon>
        <taxon>Heteroconchia</taxon>
        <taxon>Euheterodonta</taxon>
        <taxon>Imparidentia</taxon>
        <taxon>Neoheterodontei</taxon>
        <taxon>Myida</taxon>
        <taxon>Myoidea</taxon>
        <taxon>Myidae</taxon>
        <taxon>Mya</taxon>
    </lineage>
</organism>
<feature type="non-terminal residue" evidence="5">
    <location>
        <position position="382"/>
    </location>
</feature>
<proteinExistence type="inferred from homology"/>
<dbReference type="Gene3D" id="3.40.50.1460">
    <property type="match status" value="1"/>
</dbReference>
<accession>A0ABY7G8B0</accession>
<dbReference type="InterPro" id="IPR011600">
    <property type="entry name" value="Pept_C14_caspase"/>
</dbReference>
<evidence type="ECO:0000259" key="3">
    <source>
        <dbReference type="PROSITE" id="PS50207"/>
    </source>
</evidence>
<feature type="domain" description="Caspase family p20" evidence="4">
    <location>
        <begin position="123"/>
        <end position="185"/>
    </location>
</feature>
<keyword evidence="6" id="KW-1185">Reference proteome</keyword>
<dbReference type="SUPFAM" id="SSF52129">
    <property type="entry name" value="Caspase-like"/>
    <property type="match status" value="1"/>
</dbReference>
<evidence type="ECO:0000256" key="1">
    <source>
        <dbReference type="ARBA" id="ARBA00010134"/>
    </source>
</evidence>
<evidence type="ECO:0000259" key="4">
    <source>
        <dbReference type="PROSITE" id="PS50208"/>
    </source>
</evidence>